<dbReference type="InterPro" id="IPR050563">
    <property type="entry name" value="4-hydroxybenzoyl-CoA_TE"/>
</dbReference>
<dbReference type="InterPro" id="IPR029069">
    <property type="entry name" value="HotDog_dom_sf"/>
</dbReference>
<organism evidence="3 4">
    <name type="scientific">Halovulum dunhuangense</name>
    <dbReference type="NCBI Taxonomy" id="1505036"/>
    <lineage>
        <taxon>Bacteria</taxon>
        <taxon>Pseudomonadati</taxon>
        <taxon>Pseudomonadota</taxon>
        <taxon>Alphaproteobacteria</taxon>
        <taxon>Rhodobacterales</taxon>
        <taxon>Paracoccaceae</taxon>
        <taxon>Halovulum</taxon>
    </lineage>
</organism>
<dbReference type="PANTHER" id="PTHR31793:SF37">
    <property type="entry name" value="ACYL-COA THIOESTER HYDROLASE YBGC"/>
    <property type="match status" value="1"/>
</dbReference>
<protein>
    <submittedName>
        <fullName evidence="3">YbgC/FadM family acyl-CoA thioesterase</fullName>
        <ecNumber evidence="3">3.1.2.-</ecNumber>
    </submittedName>
</protein>
<accession>A0A849L565</accession>
<dbReference type="PANTHER" id="PTHR31793">
    <property type="entry name" value="4-HYDROXYBENZOYL-COA THIOESTERASE FAMILY MEMBER"/>
    <property type="match status" value="1"/>
</dbReference>
<sequence length="136" mass="14811">MTHECRFRVYYEDTDMAGVMYYANHLKFMERGRSEAVAAAGIDQATLLAGQGLAFVVRRVEIDYHSPARFGEELRVLTRMLRIGGASIEMAQELRVRDRLVASARVTVACMTASGGIGRLSAEIRQALAGLGAGSA</sequence>
<dbReference type="GO" id="GO:0047617">
    <property type="term" value="F:fatty acyl-CoA hydrolase activity"/>
    <property type="evidence" value="ECO:0007669"/>
    <property type="project" value="TreeGrafter"/>
</dbReference>
<keyword evidence="2 3" id="KW-0378">Hydrolase</keyword>
<dbReference type="EMBL" id="JABFBC010000002">
    <property type="protein sequence ID" value="NNU81267.1"/>
    <property type="molecule type" value="Genomic_DNA"/>
</dbReference>
<dbReference type="InterPro" id="IPR006684">
    <property type="entry name" value="YbgC/YbaW"/>
</dbReference>
<dbReference type="Proteomes" id="UP000572377">
    <property type="component" value="Unassembled WGS sequence"/>
</dbReference>
<dbReference type="CDD" id="cd00586">
    <property type="entry name" value="4HBT"/>
    <property type="match status" value="1"/>
</dbReference>
<dbReference type="RefSeq" id="WP_171326064.1">
    <property type="nucleotide sequence ID" value="NZ_JABFBC010000002.1"/>
</dbReference>
<name>A0A849L565_9RHOB</name>
<keyword evidence="4" id="KW-1185">Reference proteome</keyword>
<evidence type="ECO:0000256" key="2">
    <source>
        <dbReference type="ARBA" id="ARBA00022801"/>
    </source>
</evidence>
<dbReference type="PIRSF" id="PIRSF003230">
    <property type="entry name" value="YbgC"/>
    <property type="match status" value="1"/>
</dbReference>
<reference evidence="3 4" key="1">
    <citation type="submission" date="2020-05" db="EMBL/GenBank/DDBJ databases">
        <title>Gimesia benthica sp. nov., a novel planctomycete isolated from a deep-sea water sample of the Northwest Indian Ocean.</title>
        <authorList>
            <person name="Wang J."/>
            <person name="Ruan C."/>
            <person name="Song L."/>
            <person name="Zhu Y."/>
            <person name="Li A."/>
            <person name="Zheng X."/>
            <person name="Wang L."/>
            <person name="Lu Z."/>
            <person name="Huang Y."/>
            <person name="Du W."/>
            <person name="Zhou Y."/>
            <person name="Huang L."/>
            <person name="Dai X."/>
        </authorList>
    </citation>
    <scope>NUCLEOTIDE SEQUENCE [LARGE SCALE GENOMIC DNA]</scope>
    <source>
        <strain evidence="3 4">YYQ-30</strain>
    </source>
</reference>
<dbReference type="EC" id="3.1.2.-" evidence="3"/>
<comment type="caution">
    <text evidence="3">The sequence shown here is derived from an EMBL/GenBank/DDBJ whole genome shotgun (WGS) entry which is preliminary data.</text>
</comment>
<dbReference type="Gene3D" id="3.10.129.10">
    <property type="entry name" value="Hotdog Thioesterase"/>
    <property type="match status" value="1"/>
</dbReference>
<proteinExistence type="inferred from homology"/>
<dbReference type="SUPFAM" id="SSF54637">
    <property type="entry name" value="Thioesterase/thiol ester dehydrase-isomerase"/>
    <property type="match status" value="1"/>
</dbReference>
<evidence type="ECO:0000313" key="3">
    <source>
        <dbReference type="EMBL" id="NNU81267.1"/>
    </source>
</evidence>
<evidence type="ECO:0000313" key="4">
    <source>
        <dbReference type="Proteomes" id="UP000572377"/>
    </source>
</evidence>
<evidence type="ECO:0000256" key="1">
    <source>
        <dbReference type="ARBA" id="ARBA00005953"/>
    </source>
</evidence>
<gene>
    <name evidence="3" type="ORF">HMH01_12550</name>
</gene>
<dbReference type="NCBIfam" id="TIGR00051">
    <property type="entry name" value="YbgC/FadM family acyl-CoA thioesterase"/>
    <property type="match status" value="1"/>
</dbReference>
<comment type="similarity">
    <text evidence="1">Belongs to the 4-hydroxybenzoyl-CoA thioesterase family.</text>
</comment>
<dbReference type="AlphaFoldDB" id="A0A849L565"/>
<dbReference type="Pfam" id="PF13279">
    <property type="entry name" value="4HBT_2"/>
    <property type="match status" value="1"/>
</dbReference>